<gene>
    <name evidence="1" type="ORF">G7Y89_g7652</name>
</gene>
<dbReference type="EMBL" id="JAAMPI010000544">
    <property type="protein sequence ID" value="KAF4630486.1"/>
    <property type="molecule type" value="Genomic_DNA"/>
</dbReference>
<dbReference type="Proteomes" id="UP000566819">
    <property type="component" value="Unassembled WGS sequence"/>
</dbReference>
<proteinExistence type="predicted"/>
<sequence length="105" mass="11472">MPVGAGGGDGAVSLAMSTRWCDYGFVVAECFDRFRAKGLKVLNVRASQVEGRLTDPTYGKVVQVPGIASRSVSRLGLGPEVGRRDPLMQDIFWRARRLTSPAREF</sequence>
<evidence type="ECO:0000313" key="1">
    <source>
        <dbReference type="EMBL" id="KAF4630486.1"/>
    </source>
</evidence>
<keyword evidence="2" id="KW-1185">Reference proteome</keyword>
<organism evidence="1 2">
    <name type="scientific">Cudoniella acicularis</name>
    <dbReference type="NCBI Taxonomy" id="354080"/>
    <lineage>
        <taxon>Eukaryota</taxon>
        <taxon>Fungi</taxon>
        <taxon>Dikarya</taxon>
        <taxon>Ascomycota</taxon>
        <taxon>Pezizomycotina</taxon>
        <taxon>Leotiomycetes</taxon>
        <taxon>Helotiales</taxon>
        <taxon>Tricladiaceae</taxon>
        <taxon>Cudoniella</taxon>
    </lineage>
</organism>
<evidence type="ECO:0000313" key="2">
    <source>
        <dbReference type="Proteomes" id="UP000566819"/>
    </source>
</evidence>
<protein>
    <submittedName>
        <fullName evidence="1">Uncharacterized protein</fullName>
    </submittedName>
</protein>
<reference evidence="1 2" key="1">
    <citation type="submission" date="2020-03" db="EMBL/GenBank/DDBJ databases">
        <title>Draft Genome Sequence of Cudoniella acicularis.</title>
        <authorList>
            <person name="Buettner E."/>
            <person name="Kellner H."/>
        </authorList>
    </citation>
    <scope>NUCLEOTIDE SEQUENCE [LARGE SCALE GENOMIC DNA]</scope>
    <source>
        <strain evidence="1 2">DSM 108380</strain>
    </source>
</reference>
<accession>A0A8H4RKJ1</accession>
<comment type="caution">
    <text evidence="1">The sequence shown here is derived from an EMBL/GenBank/DDBJ whole genome shotgun (WGS) entry which is preliminary data.</text>
</comment>
<dbReference type="AlphaFoldDB" id="A0A8H4RKJ1"/>
<name>A0A8H4RKJ1_9HELO</name>